<evidence type="ECO:0000313" key="1">
    <source>
        <dbReference type="EMBL" id="SBS90416.1"/>
    </source>
</evidence>
<dbReference type="AlphaFoldDB" id="A0A1A8WGT5"/>
<proteinExistence type="predicted"/>
<protein>
    <submittedName>
        <fullName evidence="1">PIR Superfamily Protein</fullName>
    </submittedName>
</protein>
<sequence length="317" mass="37466">MSYGIPDIYSFFNEFKKYKQYDNYIETHYGKDKHNENTCGAFITDVKISSTETANEICAKFKNLYKFIIFTKSNLTNKSLDNDDFAYLNYWINSKLKDNTLKHNVTVSEFHRNMNNREEEFTTHDIFENKLFDLEENDFQNMELLSNLENQYSEIYQNVINYKEKEKISCIEYYNEFIDKYKDGISRCHNNTNFCNALNIYKTKYYTVYIPETISEKCIEMEIPELPTYNYASLGNKEITLVGSALGPSAATLFTLLFLYKFTPFRQWIHSKIGKNKGAYTIAYEENDQSLLNTLDNENINFDRNPYNISYYSVGNL</sequence>
<name>A0A1A8WGT5_PLAOA</name>
<evidence type="ECO:0000313" key="2">
    <source>
        <dbReference type="Proteomes" id="UP000078560"/>
    </source>
</evidence>
<organism evidence="1 2">
    <name type="scientific">Plasmodium ovale curtisi</name>
    <dbReference type="NCBI Taxonomy" id="864141"/>
    <lineage>
        <taxon>Eukaryota</taxon>
        <taxon>Sar</taxon>
        <taxon>Alveolata</taxon>
        <taxon>Apicomplexa</taxon>
        <taxon>Aconoidasida</taxon>
        <taxon>Haemosporida</taxon>
        <taxon>Plasmodiidae</taxon>
        <taxon>Plasmodium</taxon>
        <taxon>Plasmodium (Plasmodium)</taxon>
    </lineage>
</organism>
<dbReference type="Pfam" id="PF05795">
    <property type="entry name" value="Plasmodium_Vir"/>
    <property type="match status" value="1"/>
</dbReference>
<dbReference type="EMBL" id="FLQU01000924">
    <property type="protein sequence ID" value="SBS90416.1"/>
    <property type="molecule type" value="Genomic_DNA"/>
</dbReference>
<gene>
    <name evidence="1" type="ORF">POVCU2_0061230</name>
</gene>
<dbReference type="InterPro" id="IPR008780">
    <property type="entry name" value="Plasmodium_Vir"/>
</dbReference>
<accession>A0A1A8WGT5</accession>
<dbReference type="Proteomes" id="UP000078560">
    <property type="component" value="Unassembled WGS sequence"/>
</dbReference>
<reference evidence="2" key="1">
    <citation type="submission" date="2016-05" db="EMBL/GenBank/DDBJ databases">
        <authorList>
            <person name="Naeem Raeece"/>
        </authorList>
    </citation>
    <scope>NUCLEOTIDE SEQUENCE [LARGE SCALE GENOMIC DNA]</scope>
</reference>